<reference evidence="5 6" key="1">
    <citation type="submission" date="2014-09" db="EMBL/GenBank/DDBJ databases">
        <title>Genome sequence of Sinomonas sp. MUSC 117.</title>
        <authorList>
            <person name="Lee L.-H."/>
        </authorList>
    </citation>
    <scope>NUCLEOTIDE SEQUENCE [LARGE SCALE GENOMIC DNA]</scope>
    <source>
        <strain evidence="5 6">MUSC 117</strain>
    </source>
</reference>
<dbReference type="EMBL" id="JTDL01000141">
    <property type="protein sequence ID" value="KHL01419.1"/>
    <property type="molecule type" value="Genomic_DNA"/>
</dbReference>
<organism evidence="5 6">
    <name type="scientific">Sinomonas humi</name>
    <dbReference type="NCBI Taxonomy" id="1338436"/>
    <lineage>
        <taxon>Bacteria</taxon>
        <taxon>Bacillati</taxon>
        <taxon>Actinomycetota</taxon>
        <taxon>Actinomycetes</taxon>
        <taxon>Micrococcales</taxon>
        <taxon>Micrococcaceae</taxon>
        <taxon>Sinomonas</taxon>
    </lineage>
</organism>
<dbReference type="InterPro" id="IPR010982">
    <property type="entry name" value="Lambda_DNA-bd_dom_sf"/>
</dbReference>
<keyword evidence="6" id="KW-1185">Reference proteome</keyword>
<keyword evidence="2" id="KW-0238">DNA-binding</keyword>
<dbReference type="AlphaFoldDB" id="A0A0B2ACZ2"/>
<dbReference type="Pfam" id="PF13377">
    <property type="entry name" value="Peripla_BP_3"/>
    <property type="match status" value="1"/>
</dbReference>
<proteinExistence type="predicted"/>
<dbReference type="OrthoDB" id="37081at2"/>
<dbReference type="CDD" id="cd06267">
    <property type="entry name" value="PBP1_LacI_sugar_binding-like"/>
    <property type="match status" value="1"/>
</dbReference>
<sequence>MTTIAEIAKVAGVSKSTVSRSFTRPDSVNTETRDRILAVASELGYNPAPAKTELTGTIALFIPDIANPYYPPLVKSIQAACRRQSISLVVVDGENDPEADAEELERVIGRVDGAIIFAPRMDADRLRALDAVSPVVLINHVAEGLPAVILSAPEGARQAVEHLAALGHRSIAYLASLEDNYSSQVRLAAAEEAADHLGCTLIVLTHAEPTYAAGVRAADLVLAEPVTAVIAHNDLLAFGCMNRLADRGVAAGTDISVIGFDDIWLASASRPALTTVNTPYERGGAVALRLLTERIADPARPANTVHLSGDLIVRNSTAPAPVSVS</sequence>
<dbReference type="RefSeq" id="WP_043125823.1">
    <property type="nucleotide sequence ID" value="NZ_JTDL01000141.1"/>
</dbReference>
<name>A0A0B2ACZ2_9MICC</name>
<evidence type="ECO:0000256" key="3">
    <source>
        <dbReference type="ARBA" id="ARBA00023163"/>
    </source>
</evidence>
<evidence type="ECO:0000256" key="1">
    <source>
        <dbReference type="ARBA" id="ARBA00023015"/>
    </source>
</evidence>
<dbReference type="Gene3D" id="3.40.50.2300">
    <property type="match status" value="2"/>
</dbReference>
<dbReference type="Proteomes" id="UP000030982">
    <property type="component" value="Unassembled WGS sequence"/>
</dbReference>
<dbReference type="GO" id="GO:0003700">
    <property type="term" value="F:DNA-binding transcription factor activity"/>
    <property type="evidence" value="ECO:0007669"/>
    <property type="project" value="TreeGrafter"/>
</dbReference>
<keyword evidence="1" id="KW-0805">Transcription regulation</keyword>
<dbReference type="PANTHER" id="PTHR30146">
    <property type="entry name" value="LACI-RELATED TRANSCRIPTIONAL REPRESSOR"/>
    <property type="match status" value="1"/>
</dbReference>
<dbReference type="InterPro" id="IPR000843">
    <property type="entry name" value="HTH_LacI"/>
</dbReference>
<dbReference type="STRING" id="1338436.LK10_16280"/>
<dbReference type="InterPro" id="IPR028082">
    <property type="entry name" value="Peripla_BP_I"/>
</dbReference>
<accession>A0A0B2ACZ2</accession>
<evidence type="ECO:0000313" key="5">
    <source>
        <dbReference type="EMBL" id="KHL01419.1"/>
    </source>
</evidence>
<dbReference type="InterPro" id="IPR046335">
    <property type="entry name" value="LacI/GalR-like_sensor"/>
</dbReference>
<keyword evidence="3" id="KW-0804">Transcription</keyword>
<dbReference type="Gene3D" id="1.10.260.40">
    <property type="entry name" value="lambda repressor-like DNA-binding domains"/>
    <property type="match status" value="1"/>
</dbReference>
<dbReference type="PANTHER" id="PTHR30146:SF109">
    <property type="entry name" value="HTH-TYPE TRANSCRIPTIONAL REGULATOR GALS"/>
    <property type="match status" value="1"/>
</dbReference>
<feature type="domain" description="HTH lacI-type" evidence="4">
    <location>
        <begin position="2"/>
        <end position="56"/>
    </location>
</feature>
<dbReference type="PROSITE" id="PS50932">
    <property type="entry name" value="HTH_LACI_2"/>
    <property type="match status" value="1"/>
</dbReference>
<gene>
    <name evidence="5" type="ORF">LK10_16280</name>
</gene>
<dbReference type="CDD" id="cd01392">
    <property type="entry name" value="HTH_LacI"/>
    <property type="match status" value="1"/>
</dbReference>
<evidence type="ECO:0000313" key="6">
    <source>
        <dbReference type="Proteomes" id="UP000030982"/>
    </source>
</evidence>
<dbReference type="GO" id="GO:0000976">
    <property type="term" value="F:transcription cis-regulatory region binding"/>
    <property type="evidence" value="ECO:0007669"/>
    <property type="project" value="TreeGrafter"/>
</dbReference>
<evidence type="ECO:0000259" key="4">
    <source>
        <dbReference type="PROSITE" id="PS50932"/>
    </source>
</evidence>
<dbReference type="SUPFAM" id="SSF47413">
    <property type="entry name" value="lambda repressor-like DNA-binding domains"/>
    <property type="match status" value="1"/>
</dbReference>
<evidence type="ECO:0000256" key="2">
    <source>
        <dbReference type="ARBA" id="ARBA00023125"/>
    </source>
</evidence>
<dbReference type="SUPFAM" id="SSF53822">
    <property type="entry name" value="Periplasmic binding protein-like I"/>
    <property type="match status" value="1"/>
</dbReference>
<comment type="caution">
    <text evidence="5">The sequence shown here is derived from an EMBL/GenBank/DDBJ whole genome shotgun (WGS) entry which is preliminary data.</text>
</comment>
<protein>
    <recommendedName>
        <fullName evidence="4">HTH lacI-type domain-containing protein</fullName>
    </recommendedName>
</protein>
<dbReference type="SMART" id="SM00354">
    <property type="entry name" value="HTH_LACI"/>
    <property type="match status" value="1"/>
</dbReference>
<dbReference type="Pfam" id="PF00356">
    <property type="entry name" value="LacI"/>
    <property type="match status" value="1"/>
</dbReference>